<dbReference type="EMBL" id="BDQI01000041">
    <property type="protein sequence ID" value="GAX57848.1"/>
    <property type="molecule type" value="Genomic_DNA"/>
</dbReference>
<evidence type="ECO:0000313" key="3">
    <source>
        <dbReference type="Proteomes" id="UP000217446"/>
    </source>
</evidence>
<dbReference type="STRING" id="1963.AQJ27_47785"/>
<evidence type="ECO:0000313" key="2">
    <source>
        <dbReference type="EMBL" id="GAX57848.1"/>
    </source>
</evidence>
<accession>A0A250VUC1</accession>
<name>A0A250VUC1_STROL</name>
<feature type="domain" description="Methyltransferase" evidence="1">
    <location>
        <begin position="39"/>
        <end position="115"/>
    </location>
</feature>
<keyword evidence="3" id="KW-1185">Reference proteome</keyword>
<dbReference type="AlphaFoldDB" id="A0A250VUC1"/>
<evidence type="ECO:0000259" key="1">
    <source>
        <dbReference type="Pfam" id="PF13649"/>
    </source>
</evidence>
<dbReference type="Proteomes" id="UP000217446">
    <property type="component" value="Unassembled WGS sequence"/>
</dbReference>
<dbReference type="InterPro" id="IPR041698">
    <property type="entry name" value="Methyltransf_25"/>
</dbReference>
<gene>
    <name evidence="2" type="ORF">SO3561_09418</name>
</gene>
<sequence>MSLFESAAVDYARHRPGIPDEVVRLLAGVLEGIDRPVLLDLGAGTGQVPAALVAAMPGIVRVDLVDADEGMLREAAARLPSLPSAGTIAFHTMSAEEFTTPHAGSRAHLITCACLPLDVQARSSGESFARPALFRGRHARFEQEAHSLLEEHARGEGLVKDAVFTVLLARRPGGDL</sequence>
<protein>
    <recommendedName>
        <fullName evidence="1">Methyltransferase domain-containing protein</fullName>
    </recommendedName>
</protein>
<reference evidence="3" key="1">
    <citation type="submission" date="2017-05" db="EMBL/GenBank/DDBJ databases">
        <title>Streptomyces olivochromogenes NBRC 3561 whole genome shotgun sequence.</title>
        <authorList>
            <person name="Dohra H."/>
            <person name="Kodani S."/>
        </authorList>
    </citation>
    <scope>NUCLEOTIDE SEQUENCE [LARGE SCALE GENOMIC DNA]</scope>
    <source>
        <strain evidence="3">NBRC 3561</strain>
    </source>
</reference>
<comment type="caution">
    <text evidence="2">The sequence shown here is derived from an EMBL/GenBank/DDBJ whole genome shotgun (WGS) entry which is preliminary data.</text>
</comment>
<dbReference type="RefSeq" id="WP_067384503.1">
    <property type="nucleotide sequence ID" value="NZ_BDQI01000041.1"/>
</dbReference>
<dbReference type="SUPFAM" id="SSF53335">
    <property type="entry name" value="S-adenosyl-L-methionine-dependent methyltransferases"/>
    <property type="match status" value="1"/>
</dbReference>
<organism evidence="2 3">
    <name type="scientific">Streptomyces olivochromogenes</name>
    <dbReference type="NCBI Taxonomy" id="1963"/>
    <lineage>
        <taxon>Bacteria</taxon>
        <taxon>Bacillati</taxon>
        <taxon>Actinomycetota</taxon>
        <taxon>Actinomycetes</taxon>
        <taxon>Kitasatosporales</taxon>
        <taxon>Streptomycetaceae</taxon>
        <taxon>Streptomyces</taxon>
    </lineage>
</organism>
<dbReference type="Pfam" id="PF13649">
    <property type="entry name" value="Methyltransf_25"/>
    <property type="match status" value="1"/>
</dbReference>
<dbReference type="Gene3D" id="3.40.50.150">
    <property type="entry name" value="Vaccinia Virus protein VP39"/>
    <property type="match status" value="1"/>
</dbReference>
<dbReference type="GO" id="GO:0008168">
    <property type="term" value="F:methyltransferase activity"/>
    <property type="evidence" value="ECO:0007669"/>
    <property type="project" value="UniProtKB-ARBA"/>
</dbReference>
<dbReference type="InterPro" id="IPR029063">
    <property type="entry name" value="SAM-dependent_MTases_sf"/>
</dbReference>
<proteinExistence type="predicted"/>